<comment type="caution">
    <text evidence="1">The sequence shown here is derived from an EMBL/GenBank/DDBJ whole genome shotgun (WGS) entry which is preliminary data.</text>
</comment>
<dbReference type="Proteomes" id="UP001139260">
    <property type="component" value="Unassembled WGS sequence"/>
</dbReference>
<gene>
    <name evidence="1" type="ORF">MW871_13310</name>
</gene>
<evidence type="ECO:0000313" key="2">
    <source>
        <dbReference type="Proteomes" id="UP001139260"/>
    </source>
</evidence>
<sequence length="263" mass="30958">MKKIIFLFIIPFYTVVSSQNIEIIGSKTNTLLFDGDEFLGYDNLGFYYFIKNNVFHKQNNQNNLEYKNISLGKITKIDIQNPFKIIVFYENFNTIILLDNQLNEIQSINFSESKTPIIVTAVGLASQNQFWIYNTMNQQIGLYDYLKKEYRAIAVPFIDTIKYYHSDFNSFSWIDQKNNWYSCDIFGKIVLRGILTNSDYTLIINKNQIMYAKSGIITLEDAEKQKKYEIKIPEKTFNKFYYKDQILSIFTSEGITNYKIIIP</sequence>
<reference evidence="1" key="1">
    <citation type="submission" date="2022-04" db="EMBL/GenBank/DDBJ databases">
        <title>Flavobacterium pygoscelis sp. nov. isolated from Chinstrap chick (Pygoscelis antarcticus).</title>
        <authorList>
            <person name="Irgang R."/>
            <person name="Poblete-Morales M."/>
            <person name="Avendano-Herrera R."/>
        </authorList>
    </citation>
    <scope>NUCLEOTIDE SEQUENCE</scope>
    <source>
        <strain evidence="1">I-SCBP12n</strain>
    </source>
</reference>
<dbReference type="RefSeq" id="WP_248428978.1">
    <property type="nucleotide sequence ID" value="NZ_JALNUB010000008.1"/>
</dbReference>
<keyword evidence="2" id="KW-1185">Reference proteome</keyword>
<dbReference type="EMBL" id="JALNUB010000008">
    <property type="protein sequence ID" value="MCK8142873.1"/>
    <property type="molecule type" value="Genomic_DNA"/>
</dbReference>
<name>A0A9X1XWD0_9FLAO</name>
<accession>A0A9X1XWD0</accession>
<proteinExistence type="predicted"/>
<evidence type="ECO:0000313" key="1">
    <source>
        <dbReference type="EMBL" id="MCK8142873.1"/>
    </source>
</evidence>
<protein>
    <submittedName>
        <fullName evidence="1">Uncharacterized protein</fullName>
    </submittedName>
</protein>
<dbReference type="AlphaFoldDB" id="A0A9X1XWD0"/>
<organism evidence="1 2">
    <name type="scientific">Flavobacterium pygoscelis</name>
    <dbReference type="NCBI Taxonomy" id="2893176"/>
    <lineage>
        <taxon>Bacteria</taxon>
        <taxon>Pseudomonadati</taxon>
        <taxon>Bacteroidota</taxon>
        <taxon>Flavobacteriia</taxon>
        <taxon>Flavobacteriales</taxon>
        <taxon>Flavobacteriaceae</taxon>
        <taxon>Flavobacterium</taxon>
    </lineage>
</organism>